<dbReference type="FunFam" id="1.50.40.10:FF:000011">
    <property type="entry name" value="Mitochondrial thiamine pyrophosphate carrier 1"/>
    <property type="match status" value="1"/>
</dbReference>
<dbReference type="PRINTS" id="PR00926">
    <property type="entry name" value="MITOCARRIER"/>
</dbReference>
<name>A0A9N9WJT2_9NEOP</name>
<evidence type="ECO:0000256" key="1">
    <source>
        <dbReference type="ARBA" id="ARBA00004225"/>
    </source>
</evidence>
<keyword evidence="6" id="KW-1133">Transmembrane helix</keyword>
<evidence type="ECO:0000256" key="11">
    <source>
        <dbReference type="ARBA" id="ARBA00041879"/>
    </source>
</evidence>
<sequence length="323" mass="36200">MVYKTHDATDVTVFQSALAGGAAGGITRAIAQPLDVLKVRFQLQLEPIKSESNSKYKSVTQAVSSIVREEGLATLWSGHIPAQFLSITYGVVQFSVFEKLTQISQRSEPYHYKNNRHWINFTNGGVAATVATIISFPFDTLRTRLIAEQKSQRVYKGFIDAFSTMLKNEGFTSFYKGLFPTLGQIAPHAGIQFAIYKLFTDNVLNRIEYFQRQNTVSGVVESTILGNLLAGSLAGFFAKTAIYPFDLVKKRLQIQGFQTHRESFGRQIYCKGSIHCIKLTIVEEGFLALFKGYAPSTLKAIVVSALHFAVYDEVKYFLMRIQR</sequence>
<gene>
    <name evidence="15" type="ORF">DIATSA_LOCUS11127</name>
</gene>
<evidence type="ECO:0000256" key="7">
    <source>
        <dbReference type="ARBA" id="ARBA00023128"/>
    </source>
</evidence>
<reference evidence="15" key="2">
    <citation type="submission" date="2022-10" db="EMBL/GenBank/DDBJ databases">
        <authorList>
            <consortium name="ENA_rothamsted_submissions"/>
            <consortium name="culmorum"/>
            <person name="King R."/>
        </authorList>
    </citation>
    <scope>NUCLEOTIDE SEQUENCE</scope>
</reference>
<evidence type="ECO:0000256" key="12">
    <source>
        <dbReference type="ARBA" id="ARBA00050799"/>
    </source>
</evidence>
<dbReference type="PANTHER" id="PTHR24089">
    <property type="entry name" value="SOLUTE CARRIER FAMILY 25"/>
    <property type="match status" value="1"/>
</dbReference>
<dbReference type="Pfam" id="PF00153">
    <property type="entry name" value="Mito_carr"/>
    <property type="match status" value="3"/>
</dbReference>
<evidence type="ECO:0000256" key="10">
    <source>
        <dbReference type="ARBA" id="ARBA00040836"/>
    </source>
</evidence>
<comment type="similarity">
    <text evidence="2 14">Belongs to the mitochondrial carrier (TC 2.A.29) family.</text>
</comment>
<evidence type="ECO:0000256" key="5">
    <source>
        <dbReference type="ARBA" id="ARBA00022737"/>
    </source>
</evidence>
<protein>
    <recommendedName>
        <fullName evidence="10">Mitochondrial thiamine pyrophosphate carrier</fullName>
    </recommendedName>
    <alternativeName>
        <fullName evidence="11">Solute carrier family 25 member 19</fullName>
    </alternativeName>
</protein>
<evidence type="ECO:0000256" key="9">
    <source>
        <dbReference type="ARBA" id="ARBA00037549"/>
    </source>
</evidence>
<evidence type="ECO:0000256" key="3">
    <source>
        <dbReference type="ARBA" id="ARBA00022448"/>
    </source>
</evidence>
<feature type="repeat" description="Solcar" evidence="13">
    <location>
        <begin position="11"/>
        <end position="103"/>
    </location>
</feature>
<keyword evidence="16" id="KW-1185">Reference proteome</keyword>
<comment type="catalytic activity">
    <reaction evidence="12">
        <text>thiamine phosphate(out) + thiamine diphosphate(in) = thiamine phosphate(in) + thiamine diphosphate(out)</text>
        <dbReference type="Rhea" id="RHEA:73383"/>
        <dbReference type="ChEBI" id="CHEBI:37575"/>
        <dbReference type="ChEBI" id="CHEBI:58937"/>
    </reaction>
</comment>
<dbReference type="EMBL" id="OU893337">
    <property type="protein sequence ID" value="CAG9793712.1"/>
    <property type="molecule type" value="Genomic_DNA"/>
</dbReference>
<organism evidence="15 16">
    <name type="scientific">Diatraea saccharalis</name>
    <name type="common">sugarcane borer</name>
    <dbReference type="NCBI Taxonomy" id="40085"/>
    <lineage>
        <taxon>Eukaryota</taxon>
        <taxon>Metazoa</taxon>
        <taxon>Ecdysozoa</taxon>
        <taxon>Arthropoda</taxon>
        <taxon>Hexapoda</taxon>
        <taxon>Insecta</taxon>
        <taxon>Pterygota</taxon>
        <taxon>Neoptera</taxon>
        <taxon>Endopterygota</taxon>
        <taxon>Lepidoptera</taxon>
        <taxon>Glossata</taxon>
        <taxon>Ditrysia</taxon>
        <taxon>Pyraloidea</taxon>
        <taxon>Crambidae</taxon>
        <taxon>Crambinae</taxon>
        <taxon>Diatraea</taxon>
    </lineage>
</organism>
<dbReference type="InterPro" id="IPR018108">
    <property type="entry name" value="MCP_transmembrane"/>
</dbReference>
<keyword evidence="5" id="KW-0677">Repeat</keyword>
<dbReference type="InterPro" id="IPR002067">
    <property type="entry name" value="MCP"/>
</dbReference>
<keyword evidence="4 13" id="KW-0812">Transmembrane</keyword>
<evidence type="ECO:0000256" key="8">
    <source>
        <dbReference type="ARBA" id="ARBA00023136"/>
    </source>
</evidence>
<dbReference type="GO" id="GO:0031966">
    <property type="term" value="C:mitochondrial membrane"/>
    <property type="evidence" value="ECO:0007669"/>
    <property type="project" value="UniProtKB-SubCell"/>
</dbReference>
<evidence type="ECO:0000256" key="4">
    <source>
        <dbReference type="ARBA" id="ARBA00022692"/>
    </source>
</evidence>
<proteinExistence type="inferred from homology"/>
<comment type="subcellular location">
    <subcellularLocation>
        <location evidence="1">Mitochondrion membrane</location>
        <topology evidence="1">Multi-pass membrane protein</topology>
    </subcellularLocation>
</comment>
<dbReference type="PROSITE" id="PS50920">
    <property type="entry name" value="SOLCAR"/>
    <property type="match status" value="3"/>
</dbReference>
<dbReference type="AlphaFoldDB" id="A0A9N9WJT2"/>
<reference evidence="15" key="1">
    <citation type="submission" date="2021-12" db="EMBL/GenBank/DDBJ databases">
        <authorList>
            <person name="King R."/>
        </authorList>
    </citation>
    <scope>NUCLEOTIDE SEQUENCE</scope>
</reference>
<dbReference type="Proteomes" id="UP001153714">
    <property type="component" value="Chromosome 6"/>
</dbReference>
<feature type="repeat" description="Solcar" evidence="13">
    <location>
        <begin position="222"/>
        <end position="317"/>
    </location>
</feature>
<evidence type="ECO:0000256" key="6">
    <source>
        <dbReference type="ARBA" id="ARBA00022989"/>
    </source>
</evidence>
<evidence type="ECO:0000313" key="15">
    <source>
        <dbReference type="EMBL" id="CAG9793712.1"/>
    </source>
</evidence>
<dbReference type="OrthoDB" id="18574at2759"/>
<dbReference type="Gene3D" id="1.50.40.10">
    <property type="entry name" value="Mitochondrial carrier domain"/>
    <property type="match status" value="1"/>
</dbReference>
<feature type="repeat" description="Solcar" evidence="13">
    <location>
        <begin position="115"/>
        <end position="202"/>
    </location>
</feature>
<comment type="function">
    <text evidence="9">Mitochondrial transporter mediating uptake of thiamine diphosphate into mitochondria. It is not clear if the antiporter activity is affected by the membrane potential or by the proton electrochemical gradient.</text>
</comment>
<keyword evidence="7" id="KW-0496">Mitochondrion</keyword>
<keyword evidence="3 14" id="KW-0813">Transport</keyword>
<dbReference type="GO" id="GO:0090422">
    <property type="term" value="F:thiamine pyrophosphate transmembrane transporter activity"/>
    <property type="evidence" value="ECO:0007669"/>
    <property type="project" value="UniProtKB-ARBA"/>
</dbReference>
<keyword evidence="8 13" id="KW-0472">Membrane</keyword>
<dbReference type="SUPFAM" id="SSF103506">
    <property type="entry name" value="Mitochondrial carrier"/>
    <property type="match status" value="1"/>
</dbReference>
<evidence type="ECO:0000313" key="16">
    <source>
        <dbReference type="Proteomes" id="UP001153714"/>
    </source>
</evidence>
<evidence type="ECO:0000256" key="13">
    <source>
        <dbReference type="PROSITE-ProRule" id="PRU00282"/>
    </source>
</evidence>
<accession>A0A9N9WJT2</accession>
<dbReference type="InterPro" id="IPR023395">
    <property type="entry name" value="MCP_dom_sf"/>
</dbReference>
<evidence type="ECO:0000256" key="14">
    <source>
        <dbReference type="RuleBase" id="RU000488"/>
    </source>
</evidence>
<evidence type="ECO:0000256" key="2">
    <source>
        <dbReference type="ARBA" id="ARBA00006375"/>
    </source>
</evidence>